<accession>A0A8J6TCZ0</accession>
<sequence>MISFATREINRVFRRPLIPAQCRVSPARLICCCLLASAMCLLWSGAAEAEHHDPSFVQTVESMRQVQCMDEEQVQYYKGILRALNYTNLRVFRVFSRLPGVAAEEVIDSLKRLVFARINYDHLLVLEAFAELAGADSEQSWQLLSKLDRLDYVSGRTVLSLIQVETLTAAELLDFVQRIEVLNEPAKWAMKAFFEIPGQSGATVRDGLRLVEKMRDRQSWAVESLCRVQDLDANQALEAMAFVADLSDTDAWNGRALFRQPGMTVALSLYWLKHYFSLPLPGEERRYFRLEEGERSLLLHSFADAADHLIWKINNLHAVTDILGHEISAASLARYNSRSLNLLFRRLAPVVQARFSAEFHGYLRQGNRGSAIQVLRRATSVARAQVAHDSSSANIYILLARGSELYDSSFRGILAPVLQERIADQFDANLLTFLLAVDPENLFVSDFIVGLAQKGKLTDFFPIASQEQQRVLDLVTESAFQDENSLILFSATFMKLLETIELSSRSYLIGRMLEAVRRQDTLFSTQLRVILQYYLLEYPDLISQVDQIRIKLMIYAHGEISLERYNRPPFVQWKEDGRLSSLSVFHTDDDGRSSYASNARTLLNSGYRPRLSRNYDLPVHGTLPDLAYGSQLLTQVVAAPGRSLSNLFRYQLRHPILVEWVKKISGIEIVHATFVYQGATLQQELFAQFLKGDHEMFAQRGHSYWRKEQLLDPVLKLIENGTITETDLTRKQRFMSIGSCGGILAYSELAKLFRNRVDILATVGTGKAVINNPYNKLLFEVIAGNGDGLTWKDIEQQASEIFRRGLGEDYLQPGSLPAILHKMMDQR</sequence>
<keyword evidence="1" id="KW-0732">Signal</keyword>
<protein>
    <recommendedName>
        <fullName evidence="4">HEAT repeat domain-containing protein</fullName>
    </recommendedName>
</protein>
<reference evidence="2 3" key="1">
    <citation type="submission" date="2020-08" db="EMBL/GenBank/DDBJ databases">
        <title>Bridging the membrane lipid divide: bacteria of the FCB group superphylum have the potential to synthesize archaeal ether lipids.</title>
        <authorList>
            <person name="Villanueva L."/>
            <person name="Von Meijenfeldt F.A.B."/>
            <person name="Westbye A.B."/>
            <person name="Yadav S."/>
            <person name="Hopmans E.C."/>
            <person name="Dutilh B.E."/>
            <person name="Sinninghe Damste J.S."/>
        </authorList>
    </citation>
    <scope>NUCLEOTIDE SEQUENCE [LARGE SCALE GENOMIC DNA]</scope>
    <source>
        <strain evidence="2">NIOZ-UU81</strain>
    </source>
</reference>
<dbReference type="EMBL" id="JACNLK010000077">
    <property type="protein sequence ID" value="MBC8209125.1"/>
    <property type="molecule type" value="Genomic_DNA"/>
</dbReference>
<gene>
    <name evidence="2" type="ORF">H8E79_08170</name>
</gene>
<name>A0A8J6TCZ0_9BACT</name>
<evidence type="ECO:0000256" key="1">
    <source>
        <dbReference type="SAM" id="SignalP"/>
    </source>
</evidence>
<dbReference type="AlphaFoldDB" id="A0A8J6TCZ0"/>
<dbReference type="Proteomes" id="UP000599024">
    <property type="component" value="Unassembled WGS sequence"/>
</dbReference>
<feature type="signal peptide" evidence="1">
    <location>
        <begin position="1"/>
        <end position="49"/>
    </location>
</feature>
<proteinExistence type="predicted"/>
<evidence type="ECO:0008006" key="4">
    <source>
        <dbReference type="Google" id="ProtNLM"/>
    </source>
</evidence>
<evidence type="ECO:0000313" key="3">
    <source>
        <dbReference type="Proteomes" id="UP000599024"/>
    </source>
</evidence>
<organism evidence="2 3">
    <name type="scientific">Candidatus Desulfatifera sulfidica</name>
    <dbReference type="NCBI Taxonomy" id="2841691"/>
    <lineage>
        <taxon>Bacteria</taxon>
        <taxon>Pseudomonadati</taxon>
        <taxon>Thermodesulfobacteriota</taxon>
        <taxon>Desulfobulbia</taxon>
        <taxon>Desulfobulbales</taxon>
        <taxon>Desulfobulbaceae</taxon>
        <taxon>Candidatus Desulfatifera</taxon>
    </lineage>
</organism>
<comment type="caution">
    <text evidence="2">The sequence shown here is derived from an EMBL/GenBank/DDBJ whole genome shotgun (WGS) entry which is preliminary data.</text>
</comment>
<evidence type="ECO:0000313" key="2">
    <source>
        <dbReference type="EMBL" id="MBC8209125.1"/>
    </source>
</evidence>
<feature type="chain" id="PRO_5035170061" description="HEAT repeat domain-containing protein" evidence="1">
    <location>
        <begin position="50"/>
        <end position="827"/>
    </location>
</feature>